<dbReference type="HAMAP" id="MF_03188">
    <property type="entry name" value="Methyltr_EFM4"/>
    <property type="match status" value="1"/>
</dbReference>
<reference evidence="7" key="1">
    <citation type="submission" date="2023-11" db="EMBL/GenBank/DDBJ databases">
        <title>Genome assemblies of two species of porcelain crab, Petrolisthes cinctipes and Petrolisthes manimaculis (Anomura: Porcellanidae).</title>
        <authorList>
            <person name="Angst P."/>
        </authorList>
    </citation>
    <scope>NUCLEOTIDE SEQUENCE</scope>
    <source>
        <strain evidence="7">PB745_02</strain>
        <tissue evidence="7">Gill</tissue>
    </source>
</reference>
<evidence type="ECO:0000256" key="5">
    <source>
        <dbReference type="HAMAP-Rule" id="MF_03188"/>
    </source>
</evidence>
<evidence type="ECO:0000256" key="1">
    <source>
        <dbReference type="ARBA" id="ARBA00022490"/>
    </source>
</evidence>
<gene>
    <name evidence="8" type="ORF">Pmani_030528</name>
    <name evidence="7" type="ORF">Pmani_037468</name>
</gene>
<dbReference type="InterPro" id="IPR025714">
    <property type="entry name" value="Methyltranfer_dom"/>
</dbReference>
<evidence type="ECO:0000259" key="6">
    <source>
        <dbReference type="Pfam" id="PF13847"/>
    </source>
</evidence>
<evidence type="ECO:0000313" key="8">
    <source>
        <dbReference type="EMBL" id="KAK4297010.1"/>
    </source>
</evidence>
<comment type="caution">
    <text evidence="7">The sequence shown here is derived from an EMBL/GenBank/DDBJ whole genome shotgun (WGS) entry which is preliminary data.</text>
</comment>
<dbReference type="Proteomes" id="UP001292094">
    <property type="component" value="Unassembled WGS sequence"/>
</dbReference>
<dbReference type="Gene3D" id="3.40.50.150">
    <property type="entry name" value="Vaccinia Virus protein VP39"/>
    <property type="match status" value="1"/>
</dbReference>
<protein>
    <recommendedName>
        <fullName evidence="5">Protein-lysine N-methyltransferase Pmani_030528</fullName>
        <ecNumber evidence="5">2.1.1.-</ecNumber>
    </recommendedName>
</protein>
<dbReference type="InterPro" id="IPR029063">
    <property type="entry name" value="SAM-dependent_MTases_sf"/>
</dbReference>
<keyword evidence="9" id="KW-1185">Reference proteome</keyword>
<evidence type="ECO:0000256" key="3">
    <source>
        <dbReference type="ARBA" id="ARBA00022679"/>
    </source>
</evidence>
<comment type="function">
    <text evidence="5">S-adenosyl-L-methionine-dependent protein-lysine N-methyltransferase that methylates elongation factor 1-alpha.</text>
</comment>
<dbReference type="GO" id="GO:0016279">
    <property type="term" value="F:protein-lysine N-methyltransferase activity"/>
    <property type="evidence" value="ECO:0007669"/>
    <property type="project" value="UniProtKB-UniRule"/>
</dbReference>
<dbReference type="InterPro" id="IPR026635">
    <property type="entry name" value="Efm4/METTL10"/>
</dbReference>
<proteinExistence type="inferred from homology"/>
<dbReference type="PANTHER" id="PTHR12843">
    <property type="entry name" value="PROTEIN-LYSINE N-METHYLTRANSFERASE METTL10"/>
    <property type="match status" value="1"/>
</dbReference>
<keyword evidence="2 5" id="KW-0489">Methyltransferase</keyword>
<sequence>MEAANVSEELPSSKLGTKKYWDSVYGRELTYFSKHGDIGEVWFGEDCLERVVDWVLSSSQLEPHSSIVDVGCGNGAFLLYLAADGYTNLTGIDYSEKAIELARAVAEEKKYNVKYEHVDLTSEENDIGIRGKPFDLCHDKGTYDAISLCPDDVQKKRSAYMKAIHHITKENGLFVITSCNWTHHELIQHFSKYFIKEHIIPSPTFMFGGKVGSSVSTVVFRKI</sequence>
<keyword evidence="3 5" id="KW-0808">Transferase</keyword>
<evidence type="ECO:0000256" key="4">
    <source>
        <dbReference type="ARBA" id="ARBA00022691"/>
    </source>
</evidence>
<comment type="similarity">
    <text evidence="5">Belongs to the class I-like SAM-binding methyltransferase superfamily. EFM4 family.</text>
</comment>
<dbReference type="AlphaFoldDB" id="A0AAE1NI80"/>
<keyword evidence="1 5" id="KW-0963">Cytoplasm</keyword>
<dbReference type="GO" id="GO:0005737">
    <property type="term" value="C:cytoplasm"/>
    <property type="evidence" value="ECO:0007669"/>
    <property type="project" value="UniProtKB-SubCell"/>
</dbReference>
<dbReference type="EC" id="2.1.1.-" evidence="5"/>
<comment type="subcellular location">
    <subcellularLocation>
        <location evidence="5">Cytoplasm</location>
    </subcellularLocation>
</comment>
<name>A0AAE1NI80_9EUCA</name>
<evidence type="ECO:0000313" key="7">
    <source>
        <dbReference type="EMBL" id="KAK4289574.1"/>
    </source>
</evidence>
<dbReference type="EMBL" id="JAWZYT010005801">
    <property type="protein sequence ID" value="KAK4289574.1"/>
    <property type="molecule type" value="Genomic_DNA"/>
</dbReference>
<dbReference type="CDD" id="cd02440">
    <property type="entry name" value="AdoMet_MTases"/>
    <property type="match status" value="1"/>
</dbReference>
<dbReference type="Pfam" id="PF13847">
    <property type="entry name" value="Methyltransf_31"/>
    <property type="match status" value="1"/>
</dbReference>
<feature type="domain" description="Methyltransferase" evidence="6">
    <location>
        <begin position="63"/>
        <end position="192"/>
    </location>
</feature>
<dbReference type="PANTHER" id="PTHR12843:SF5">
    <property type="entry name" value="EEF1A LYSINE METHYLTRANSFERASE 2"/>
    <property type="match status" value="1"/>
</dbReference>
<organism evidence="7 9">
    <name type="scientific">Petrolisthes manimaculis</name>
    <dbReference type="NCBI Taxonomy" id="1843537"/>
    <lineage>
        <taxon>Eukaryota</taxon>
        <taxon>Metazoa</taxon>
        <taxon>Ecdysozoa</taxon>
        <taxon>Arthropoda</taxon>
        <taxon>Crustacea</taxon>
        <taxon>Multicrustacea</taxon>
        <taxon>Malacostraca</taxon>
        <taxon>Eumalacostraca</taxon>
        <taxon>Eucarida</taxon>
        <taxon>Decapoda</taxon>
        <taxon>Pleocyemata</taxon>
        <taxon>Anomura</taxon>
        <taxon>Galatheoidea</taxon>
        <taxon>Porcellanidae</taxon>
        <taxon>Petrolisthes</taxon>
    </lineage>
</organism>
<dbReference type="GO" id="GO:0032259">
    <property type="term" value="P:methylation"/>
    <property type="evidence" value="ECO:0007669"/>
    <property type="project" value="UniProtKB-KW"/>
</dbReference>
<evidence type="ECO:0000256" key="2">
    <source>
        <dbReference type="ARBA" id="ARBA00022603"/>
    </source>
</evidence>
<dbReference type="SUPFAM" id="SSF53335">
    <property type="entry name" value="S-adenosyl-L-methionine-dependent methyltransferases"/>
    <property type="match status" value="1"/>
</dbReference>
<accession>A0AAE1NI80</accession>
<dbReference type="EMBL" id="JAWZYT010003728">
    <property type="protein sequence ID" value="KAK4297010.1"/>
    <property type="molecule type" value="Genomic_DNA"/>
</dbReference>
<keyword evidence="4 5" id="KW-0949">S-adenosyl-L-methionine</keyword>
<evidence type="ECO:0000313" key="9">
    <source>
        <dbReference type="Proteomes" id="UP001292094"/>
    </source>
</evidence>